<dbReference type="InterPro" id="IPR020568">
    <property type="entry name" value="Ribosomal_Su5_D2-typ_SF"/>
</dbReference>
<proteinExistence type="inferred from homology"/>
<dbReference type="GO" id="GO:0003677">
    <property type="term" value="F:DNA binding"/>
    <property type="evidence" value="ECO:0007669"/>
    <property type="project" value="InterPro"/>
</dbReference>
<dbReference type="AlphaFoldDB" id="A0A840UYB8"/>
<name>A0A840UYB8_9BACT</name>
<sequence>MLSFIRSCTVFGIDGMLVEVEVDVVHGLPIFSTVGLPDGAVRESRERVRAAIKNCGYDFPQEKITVNLAPADIRKEGTGFDLPIAIGILAAAGLFNNRELSSFCVVGELSLDGRIRRVNGVLPMVLAAAEAGIKAIIIPAENAAEASIAAAGIKVYPAAYLPEVVEFLLGMAEIAPLEPYRLDDLRQSRQCEVDFSDVRGQAHVKRALEIAACGGHNILMKGPPGSGKTMLARRLATILPAMSFDEIIETTKIYSISGRHHGVQVFRPFRAPHHTISDAGLIGGGNTPRPGEVSMAHNGVLFLDELPEFKKHVLEVLRQPLEDESVTIARANMTLTFPARFVLVVAMNPCPCGFLGDTRNSCSCNPAQIQRYESRISGPLLDRIDMHLEVPVVPIEDMRGTRTGEPSVVIKERVDRAREIQKSRFTAHNRIYFNSQMGPKEIERHCSLDPPSLSLLERGVKKLGLSARAYHRILKIARTIADMDGAEKISSANIAEAIQYRRFDRKPPAS</sequence>
<dbReference type="Pfam" id="PF01078">
    <property type="entry name" value="Mg_chelatase"/>
    <property type="match status" value="1"/>
</dbReference>
<dbReference type="Pfam" id="PF13335">
    <property type="entry name" value="Mg_chelatase_C"/>
    <property type="match status" value="1"/>
</dbReference>
<feature type="domain" description="AAA+ ATPase" evidence="4">
    <location>
        <begin position="214"/>
        <end position="394"/>
    </location>
</feature>
<evidence type="ECO:0000259" key="4">
    <source>
        <dbReference type="SMART" id="SM00382"/>
    </source>
</evidence>
<evidence type="ECO:0000313" key="5">
    <source>
        <dbReference type="EMBL" id="MBB5346490.1"/>
    </source>
</evidence>
<dbReference type="InterPro" id="IPR045006">
    <property type="entry name" value="CHLI-like"/>
</dbReference>
<dbReference type="Proteomes" id="UP000539642">
    <property type="component" value="Unassembled WGS sequence"/>
</dbReference>
<dbReference type="CDD" id="cd00009">
    <property type="entry name" value="AAA"/>
    <property type="match status" value="1"/>
</dbReference>
<keyword evidence="3" id="KW-0067">ATP-binding</keyword>
<keyword evidence="2" id="KW-0547">Nucleotide-binding</keyword>
<dbReference type="RefSeq" id="WP_183347382.1">
    <property type="nucleotide sequence ID" value="NZ_JACHEO010000001.1"/>
</dbReference>
<keyword evidence="6" id="KW-1185">Reference proteome</keyword>
<protein>
    <submittedName>
        <fullName evidence="5">Magnesium chelatase family protein</fullName>
    </submittedName>
</protein>
<dbReference type="PANTHER" id="PTHR32039">
    <property type="entry name" value="MAGNESIUM-CHELATASE SUBUNIT CHLI"/>
    <property type="match status" value="1"/>
</dbReference>
<dbReference type="EMBL" id="JACHEO010000001">
    <property type="protein sequence ID" value="MBB5346490.1"/>
    <property type="molecule type" value="Genomic_DNA"/>
</dbReference>
<organism evidence="5 6">
    <name type="scientific">Desulfoprunum benzoelyticum</name>
    <dbReference type="NCBI Taxonomy" id="1506996"/>
    <lineage>
        <taxon>Bacteria</taxon>
        <taxon>Pseudomonadati</taxon>
        <taxon>Thermodesulfobacteriota</taxon>
        <taxon>Desulfobulbia</taxon>
        <taxon>Desulfobulbales</taxon>
        <taxon>Desulfobulbaceae</taxon>
        <taxon>Desulfoprunum</taxon>
    </lineage>
</organism>
<dbReference type="SUPFAM" id="SSF52540">
    <property type="entry name" value="P-loop containing nucleoside triphosphate hydrolases"/>
    <property type="match status" value="1"/>
</dbReference>
<reference evidence="5 6" key="1">
    <citation type="submission" date="2020-08" db="EMBL/GenBank/DDBJ databases">
        <title>Genomic Encyclopedia of Type Strains, Phase IV (KMG-IV): sequencing the most valuable type-strain genomes for metagenomic binning, comparative biology and taxonomic classification.</title>
        <authorList>
            <person name="Goeker M."/>
        </authorList>
    </citation>
    <scope>NUCLEOTIDE SEQUENCE [LARGE SCALE GENOMIC DNA]</scope>
    <source>
        <strain evidence="5 6">DSM 28570</strain>
    </source>
</reference>
<dbReference type="Gene3D" id="3.30.230.10">
    <property type="match status" value="1"/>
</dbReference>
<accession>A0A840UYB8</accession>
<comment type="caution">
    <text evidence="5">The sequence shown here is derived from an EMBL/GenBank/DDBJ whole genome shotgun (WGS) entry which is preliminary data.</text>
</comment>
<evidence type="ECO:0000256" key="2">
    <source>
        <dbReference type="ARBA" id="ARBA00022741"/>
    </source>
</evidence>
<dbReference type="PANTHER" id="PTHR32039:SF7">
    <property type="entry name" value="COMPETENCE PROTEIN COMM"/>
    <property type="match status" value="1"/>
</dbReference>
<dbReference type="NCBIfam" id="TIGR00368">
    <property type="entry name" value="YifB family Mg chelatase-like AAA ATPase"/>
    <property type="match status" value="1"/>
</dbReference>
<dbReference type="InterPro" id="IPR003593">
    <property type="entry name" value="AAA+_ATPase"/>
</dbReference>
<evidence type="ECO:0000313" key="6">
    <source>
        <dbReference type="Proteomes" id="UP000539642"/>
    </source>
</evidence>
<dbReference type="InterPro" id="IPR004482">
    <property type="entry name" value="Mg_chelat-rel"/>
</dbReference>
<gene>
    <name evidence="5" type="ORF">HNQ81_000197</name>
</gene>
<dbReference type="SMART" id="SM00382">
    <property type="entry name" value="AAA"/>
    <property type="match status" value="1"/>
</dbReference>
<dbReference type="Gene3D" id="3.40.50.300">
    <property type="entry name" value="P-loop containing nucleotide triphosphate hydrolases"/>
    <property type="match status" value="1"/>
</dbReference>
<dbReference type="SUPFAM" id="SSF54211">
    <property type="entry name" value="Ribosomal protein S5 domain 2-like"/>
    <property type="match status" value="1"/>
</dbReference>
<evidence type="ECO:0000256" key="3">
    <source>
        <dbReference type="ARBA" id="ARBA00022840"/>
    </source>
</evidence>
<dbReference type="InterPro" id="IPR027417">
    <property type="entry name" value="P-loop_NTPase"/>
</dbReference>
<dbReference type="Pfam" id="PF13541">
    <property type="entry name" value="ChlI"/>
    <property type="match status" value="1"/>
</dbReference>
<dbReference type="GO" id="GO:0005524">
    <property type="term" value="F:ATP binding"/>
    <property type="evidence" value="ECO:0007669"/>
    <property type="project" value="UniProtKB-KW"/>
</dbReference>
<comment type="similarity">
    <text evidence="1">Belongs to the Mg-chelatase subunits D/I family. ComM subfamily.</text>
</comment>
<dbReference type="PRINTS" id="PR01657">
    <property type="entry name" value="MCMFAMILY"/>
</dbReference>
<dbReference type="InterPro" id="IPR014721">
    <property type="entry name" value="Ribsml_uS5_D2-typ_fold_subgr"/>
</dbReference>
<dbReference type="InterPro" id="IPR000523">
    <property type="entry name" value="Mg_chelatse_chII-like_cat_dom"/>
</dbReference>
<dbReference type="InterPro" id="IPR001208">
    <property type="entry name" value="MCM_dom"/>
</dbReference>
<dbReference type="InterPro" id="IPR025158">
    <property type="entry name" value="Mg_chelat-rel_C"/>
</dbReference>
<evidence type="ECO:0000256" key="1">
    <source>
        <dbReference type="ARBA" id="ARBA00006354"/>
    </source>
</evidence>